<evidence type="ECO:0000313" key="2">
    <source>
        <dbReference type="WBParaSite" id="jg4770"/>
    </source>
</evidence>
<accession>A0A915EC47</accession>
<sequence>MCRADKLIYVQLLIARVPHNYIEDLREPALEEMCETILVVLFLKFDVEEHEIHALATFIDPRWKDRMANHKVLLNSSVAS</sequence>
<evidence type="ECO:0000313" key="1">
    <source>
        <dbReference type="Proteomes" id="UP000887574"/>
    </source>
</evidence>
<dbReference type="AlphaFoldDB" id="A0A915EC47"/>
<proteinExistence type="predicted"/>
<keyword evidence="1" id="KW-1185">Reference proteome</keyword>
<dbReference type="Proteomes" id="UP000887574">
    <property type="component" value="Unplaced"/>
</dbReference>
<dbReference type="WBParaSite" id="jg4770">
    <property type="protein sequence ID" value="jg4770"/>
    <property type="gene ID" value="jg4770"/>
</dbReference>
<reference evidence="2" key="1">
    <citation type="submission" date="2022-11" db="UniProtKB">
        <authorList>
            <consortium name="WormBaseParasite"/>
        </authorList>
    </citation>
    <scope>IDENTIFICATION</scope>
</reference>
<organism evidence="1 2">
    <name type="scientific">Ditylenchus dipsaci</name>
    <dbReference type="NCBI Taxonomy" id="166011"/>
    <lineage>
        <taxon>Eukaryota</taxon>
        <taxon>Metazoa</taxon>
        <taxon>Ecdysozoa</taxon>
        <taxon>Nematoda</taxon>
        <taxon>Chromadorea</taxon>
        <taxon>Rhabditida</taxon>
        <taxon>Tylenchina</taxon>
        <taxon>Tylenchomorpha</taxon>
        <taxon>Sphaerularioidea</taxon>
        <taxon>Anguinidae</taxon>
        <taxon>Anguininae</taxon>
        <taxon>Ditylenchus</taxon>
    </lineage>
</organism>
<protein>
    <submittedName>
        <fullName evidence="2">Uncharacterized protein</fullName>
    </submittedName>
</protein>
<name>A0A915EC47_9BILA</name>